<keyword evidence="7" id="KW-0472">Membrane</keyword>
<dbReference type="InterPro" id="IPR008271">
    <property type="entry name" value="Ser/Thr_kinase_AS"/>
</dbReference>
<dbReference type="GO" id="GO:0004674">
    <property type="term" value="F:protein serine/threonine kinase activity"/>
    <property type="evidence" value="ECO:0007669"/>
    <property type="project" value="TreeGrafter"/>
</dbReference>
<reference evidence="9 10" key="1">
    <citation type="journal article" date="2023" name="Commun. Biol.">
        <title>Reorganization of the ancestral sex-determining regions during the evolution of trioecy in Pleodorina starrii.</title>
        <authorList>
            <person name="Takahashi K."/>
            <person name="Suzuki S."/>
            <person name="Kawai-Toyooka H."/>
            <person name="Yamamoto K."/>
            <person name="Hamaji T."/>
            <person name="Ootsuki R."/>
            <person name="Yamaguchi H."/>
            <person name="Kawachi M."/>
            <person name="Higashiyama T."/>
            <person name="Nozaki H."/>
        </authorList>
    </citation>
    <scope>NUCLEOTIDE SEQUENCE [LARGE SCALE GENOMIC DNA]</scope>
    <source>
        <strain evidence="9 10">NIES-4479</strain>
    </source>
</reference>
<dbReference type="EMBL" id="BRXU01000036">
    <property type="protein sequence ID" value="GLC60642.1"/>
    <property type="molecule type" value="Genomic_DNA"/>
</dbReference>
<dbReference type="PANTHER" id="PTHR44329:SF214">
    <property type="entry name" value="PROTEIN KINASE DOMAIN-CONTAINING PROTEIN"/>
    <property type="match status" value="1"/>
</dbReference>
<dbReference type="Proteomes" id="UP001165080">
    <property type="component" value="Unassembled WGS sequence"/>
</dbReference>
<dbReference type="PROSITE" id="PS00107">
    <property type="entry name" value="PROTEIN_KINASE_ATP"/>
    <property type="match status" value="1"/>
</dbReference>
<evidence type="ECO:0000313" key="9">
    <source>
        <dbReference type="EMBL" id="GLC60642.1"/>
    </source>
</evidence>
<feature type="transmembrane region" description="Helical" evidence="7">
    <location>
        <begin position="152"/>
        <end position="179"/>
    </location>
</feature>
<dbReference type="PROSITE" id="PS50011">
    <property type="entry name" value="PROTEIN_KINASE_DOM"/>
    <property type="match status" value="1"/>
</dbReference>
<keyword evidence="3" id="KW-0418">Kinase</keyword>
<feature type="binding site" evidence="5">
    <location>
        <position position="448"/>
    </location>
    <ligand>
        <name>ATP</name>
        <dbReference type="ChEBI" id="CHEBI:30616"/>
    </ligand>
</feature>
<proteinExistence type="predicted"/>
<dbReference type="InterPro" id="IPR000719">
    <property type="entry name" value="Prot_kinase_dom"/>
</dbReference>
<evidence type="ECO:0000256" key="3">
    <source>
        <dbReference type="ARBA" id="ARBA00022777"/>
    </source>
</evidence>
<feature type="region of interest" description="Disordered" evidence="6">
    <location>
        <begin position="246"/>
        <end position="290"/>
    </location>
</feature>
<organism evidence="9 10">
    <name type="scientific">Pleodorina starrii</name>
    <dbReference type="NCBI Taxonomy" id="330485"/>
    <lineage>
        <taxon>Eukaryota</taxon>
        <taxon>Viridiplantae</taxon>
        <taxon>Chlorophyta</taxon>
        <taxon>core chlorophytes</taxon>
        <taxon>Chlorophyceae</taxon>
        <taxon>CS clade</taxon>
        <taxon>Chlamydomonadales</taxon>
        <taxon>Volvocaceae</taxon>
        <taxon>Pleodorina</taxon>
    </lineage>
</organism>
<dbReference type="PANTHER" id="PTHR44329">
    <property type="entry name" value="SERINE/THREONINE-PROTEIN KINASE TNNI3K-RELATED"/>
    <property type="match status" value="1"/>
</dbReference>
<evidence type="ECO:0000256" key="6">
    <source>
        <dbReference type="SAM" id="MobiDB-lite"/>
    </source>
</evidence>
<keyword evidence="1" id="KW-0808">Transferase</keyword>
<evidence type="ECO:0000256" key="2">
    <source>
        <dbReference type="ARBA" id="ARBA00022741"/>
    </source>
</evidence>
<evidence type="ECO:0000256" key="4">
    <source>
        <dbReference type="ARBA" id="ARBA00022840"/>
    </source>
</evidence>
<keyword evidence="2 5" id="KW-0547">Nucleotide-binding</keyword>
<dbReference type="AlphaFoldDB" id="A0A9W6F8S3"/>
<evidence type="ECO:0000313" key="10">
    <source>
        <dbReference type="Proteomes" id="UP001165080"/>
    </source>
</evidence>
<keyword evidence="10" id="KW-1185">Reference proteome</keyword>
<dbReference type="SMART" id="SM00220">
    <property type="entry name" value="S_TKc"/>
    <property type="match status" value="1"/>
</dbReference>
<dbReference type="InterPro" id="IPR051681">
    <property type="entry name" value="Ser/Thr_Kinases-Pseudokinases"/>
</dbReference>
<accession>A0A9W6F8S3</accession>
<evidence type="ECO:0000259" key="8">
    <source>
        <dbReference type="PROSITE" id="PS50011"/>
    </source>
</evidence>
<protein>
    <recommendedName>
        <fullName evidence="8">Protein kinase domain-containing protein</fullName>
    </recommendedName>
</protein>
<comment type="caution">
    <text evidence="9">The sequence shown here is derived from an EMBL/GenBank/DDBJ whole genome shotgun (WGS) entry which is preliminary data.</text>
</comment>
<keyword evidence="4 5" id="KW-0067">ATP-binding</keyword>
<dbReference type="Gene3D" id="1.10.510.10">
    <property type="entry name" value="Transferase(Phosphotransferase) domain 1"/>
    <property type="match status" value="1"/>
</dbReference>
<dbReference type="InterPro" id="IPR017441">
    <property type="entry name" value="Protein_kinase_ATP_BS"/>
</dbReference>
<evidence type="ECO:0000256" key="1">
    <source>
        <dbReference type="ARBA" id="ARBA00022679"/>
    </source>
</evidence>
<dbReference type="Gene3D" id="3.30.200.20">
    <property type="entry name" value="Phosphorylase Kinase, domain 1"/>
    <property type="match status" value="1"/>
</dbReference>
<gene>
    <name evidence="9" type="primary">PLEST010501</name>
    <name evidence="9" type="ORF">PLESTB_001651300</name>
</gene>
<sequence>MRTQEVCTTFGVGIADLCIPPEETMKYVSTAPRPVGMGGTQQTLPHVTPPTDYCVNDSLRWDLRRCWPAVGLYIDLALDGFDVDSYSHRIKTGYVGRVTDSYFLCEVVMTKECIQKYDVLGCYKAILAGTSTSETSGGGGGSGGGSGNKQRLLLAIVLPSALGGVFAVALVVAAVIWAVKRQRSRTPTATAAAASERVPKRPEISEVGIEIADGNDVGGGRDGCVAAGGGQLERSVVTTPYTAAMVVPPSSPETETETDTERRPPAAAAAAAETGAPPAGAPSSQPPPPLRCISDEVALVPVTPLTPLLPFVRWGVTLKGYAEEGEDDDIFYSSMCSSGRSGRKLQIYSSCSGQNGGGGGSGGGGGGTLQGSGCGGNTGSNGGGGGGCGNLHGTTTFASCDSGGGGDISRSACSSGREVQLLPHLLLGAGAYGRVVVGLYLGVRVAVKLLNTGLVDKLPPAAGGVGGEVQVLARCQHPNIVRLLAANLEPPRMCLVMELMETSLERLLYNEYGKPLSVALVLHIGIQIARALSYLHPTILHRDLKPANVLISHPDSDKPVAKLADFGLSRLLNTVLITRNPEVGTVPYMAPETFDALNCTVTDRSDIYSLGVILWEMLAGTRPWEGETMVRIAFSITIGCSSLPLDVIPPDRCPPKLRALIWSCWESDPARRPAAAEVVKALALIQETLSY</sequence>
<name>A0A9W6F8S3_9CHLO</name>
<dbReference type="GO" id="GO:0005524">
    <property type="term" value="F:ATP binding"/>
    <property type="evidence" value="ECO:0007669"/>
    <property type="project" value="UniProtKB-UniRule"/>
</dbReference>
<dbReference type="SUPFAM" id="SSF56112">
    <property type="entry name" value="Protein kinase-like (PK-like)"/>
    <property type="match status" value="1"/>
</dbReference>
<dbReference type="PROSITE" id="PS00108">
    <property type="entry name" value="PROTEIN_KINASE_ST"/>
    <property type="match status" value="1"/>
</dbReference>
<feature type="compositionally biased region" description="Low complexity" evidence="6">
    <location>
        <begin position="265"/>
        <end position="283"/>
    </location>
</feature>
<evidence type="ECO:0000256" key="7">
    <source>
        <dbReference type="SAM" id="Phobius"/>
    </source>
</evidence>
<keyword evidence="7" id="KW-1133">Transmembrane helix</keyword>
<feature type="domain" description="Protein kinase" evidence="8">
    <location>
        <begin position="421"/>
        <end position="689"/>
    </location>
</feature>
<keyword evidence="7" id="KW-0812">Transmembrane</keyword>
<dbReference type="InterPro" id="IPR011009">
    <property type="entry name" value="Kinase-like_dom_sf"/>
</dbReference>
<dbReference type="Pfam" id="PF00069">
    <property type="entry name" value="Pkinase"/>
    <property type="match status" value="1"/>
</dbReference>
<evidence type="ECO:0000256" key="5">
    <source>
        <dbReference type="PROSITE-ProRule" id="PRU10141"/>
    </source>
</evidence>